<feature type="compositionally biased region" description="Acidic residues" evidence="8">
    <location>
        <begin position="312"/>
        <end position="322"/>
    </location>
</feature>
<dbReference type="InterPro" id="IPR017853">
    <property type="entry name" value="GH"/>
</dbReference>
<dbReference type="STRING" id="2594813.A0A395MK10"/>
<dbReference type="Pfam" id="PF12796">
    <property type="entry name" value="Ank_2"/>
    <property type="match status" value="5"/>
</dbReference>
<feature type="repeat" description="ANK" evidence="6">
    <location>
        <begin position="1746"/>
        <end position="1778"/>
    </location>
</feature>
<feature type="region of interest" description="Disordered" evidence="8">
    <location>
        <begin position="298"/>
        <end position="326"/>
    </location>
</feature>
<evidence type="ECO:0000256" key="8">
    <source>
        <dbReference type="SAM" id="MobiDB-lite"/>
    </source>
</evidence>
<dbReference type="SUPFAM" id="SSF57850">
    <property type="entry name" value="RING/U-box"/>
    <property type="match status" value="1"/>
</dbReference>
<reference evidence="10 11" key="1">
    <citation type="journal article" date="2018" name="PLoS Pathog.">
        <title>Evolution of structural diversity of trichothecenes, a family of toxins produced by plant pathogenic and entomopathogenic fungi.</title>
        <authorList>
            <person name="Proctor R.H."/>
            <person name="McCormick S.P."/>
            <person name="Kim H.S."/>
            <person name="Cardoza R.E."/>
            <person name="Stanley A.M."/>
            <person name="Lindo L."/>
            <person name="Kelly A."/>
            <person name="Brown D.W."/>
            <person name="Lee T."/>
            <person name="Vaughan M.M."/>
            <person name="Alexander N.J."/>
            <person name="Busman M."/>
            <person name="Gutierrez S."/>
        </authorList>
    </citation>
    <scope>NUCLEOTIDE SEQUENCE [LARGE SCALE GENOMIC DNA]</scope>
    <source>
        <strain evidence="10 11">NRRL 13405</strain>
    </source>
</reference>
<feature type="repeat" description="ANK" evidence="6">
    <location>
        <begin position="1640"/>
        <end position="1672"/>
    </location>
</feature>
<dbReference type="InterPro" id="IPR036770">
    <property type="entry name" value="Ankyrin_rpt-contain_sf"/>
</dbReference>
<evidence type="ECO:0000259" key="9">
    <source>
        <dbReference type="PROSITE" id="PS50135"/>
    </source>
</evidence>
<dbReference type="InterPro" id="IPR043145">
    <property type="entry name" value="Znf_ZZ_sf"/>
</dbReference>
<organism evidence="10 11">
    <name type="scientific">Fusarium flagelliforme</name>
    <dbReference type="NCBI Taxonomy" id="2675880"/>
    <lineage>
        <taxon>Eukaryota</taxon>
        <taxon>Fungi</taxon>
        <taxon>Dikarya</taxon>
        <taxon>Ascomycota</taxon>
        <taxon>Pezizomycotina</taxon>
        <taxon>Sordariomycetes</taxon>
        <taxon>Hypocreomycetidae</taxon>
        <taxon>Hypocreales</taxon>
        <taxon>Nectriaceae</taxon>
        <taxon>Fusarium</taxon>
        <taxon>Fusarium incarnatum-equiseti species complex</taxon>
    </lineage>
</organism>
<feature type="repeat" description="ANK" evidence="6">
    <location>
        <begin position="1504"/>
        <end position="1536"/>
    </location>
</feature>
<accession>A0A395MK10</accession>
<name>A0A395MK10_9HYPO</name>
<feature type="repeat" description="ANK" evidence="6">
    <location>
        <begin position="1433"/>
        <end position="1456"/>
    </location>
</feature>
<dbReference type="PANTHER" id="PTHR24173">
    <property type="entry name" value="ANKYRIN REPEAT CONTAINING"/>
    <property type="match status" value="1"/>
</dbReference>
<keyword evidence="2" id="KW-0677">Repeat</keyword>
<evidence type="ECO:0000256" key="7">
    <source>
        <dbReference type="PROSITE-ProRule" id="PRU00228"/>
    </source>
</evidence>
<dbReference type="PROSITE" id="PS50297">
    <property type="entry name" value="ANK_REP_REGION"/>
    <property type="match status" value="4"/>
</dbReference>
<dbReference type="SUPFAM" id="SSF51445">
    <property type="entry name" value="(Trans)glycosidases"/>
    <property type="match status" value="1"/>
</dbReference>
<feature type="region of interest" description="Disordered" evidence="8">
    <location>
        <begin position="2123"/>
        <end position="2142"/>
    </location>
</feature>
<evidence type="ECO:0000256" key="1">
    <source>
        <dbReference type="ARBA" id="ARBA00022723"/>
    </source>
</evidence>
<keyword evidence="4" id="KW-0862">Zinc</keyword>
<keyword evidence="1" id="KW-0479">Metal-binding</keyword>
<evidence type="ECO:0000256" key="2">
    <source>
        <dbReference type="ARBA" id="ARBA00022737"/>
    </source>
</evidence>
<dbReference type="PANTHER" id="PTHR24173:SF74">
    <property type="entry name" value="ANKYRIN REPEAT DOMAIN-CONTAINING PROTEIN 16"/>
    <property type="match status" value="1"/>
</dbReference>
<dbReference type="EMBL" id="PXXK01000218">
    <property type="protein sequence ID" value="RFN48201.1"/>
    <property type="molecule type" value="Genomic_DNA"/>
</dbReference>
<dbReference type="PROSITE" id="PS50088">
    <property type="entry name" value="ANK_REPEAT"/>
    <property type="match status" value="7"/>
</dbReference>
<dbReference type="SUPFAM" id="SSF48403">
    <property type="entry name" value="Ankyrin repeat"/>
    <property type="match status" value="3"/>
</dbReference>
<dbReference type="Gene3D" id="3.20.20.80">
    <property type="entry name" value="Glycosidases"/>
    <property type="match status" value="1"/>
</dbReference>
<evidence type="ECO:0000256" key="4">
    <source>
        <dbReference type="ARBA" id="ARBA00022833"/>
    </source>
</evidence>
<dbReference type="Proteomes" id="UP000265631">
    <property type="component" value="Unassembled WGS sequence"/>
</dbReference>
<keyword evidence="3 7" id="KW-0863">Zinc-finger</keyword>
<sequence length="2598" mass="291697">MSTTEEENASYDQDGKECVNVEMYETGEGGFHVFNIAPDHYHRQEALERTGAIDITGYLEKVVHGTISPTEYGSIIVMQWYFQPGRGRRVSEATIELRFEPQSSDTDTELEVRDISFEGTFGLMTTSQENATTRGLEATAGVQQVAQANLTAKWENTITTTTSDSITLIGRKRMVNRTPPKRIAEWELHENQSQPQGIPGMLRVAVLVARDDEEKFKCRVDFTCKTDLKTKLAGWFQKIPKDDPIILQPDSSDKGPQSPAYLSFLAGPAVNAWSSIPCIITQATNQMSLMLGAENEAMDVSETPSDRQSDPSLDEPFTENEEDHLPEKLRDKAEGEDDDAISIQTATDVLLPIERDSETPQEHKLGLDINKIRGWSGSEYDDYDVIAVHGIRDDYKTAWIDKNGGWMLKEKLCKDMSIREIDYSYEIHETSVLYRRNGIHILAQELVDRYAEERGHLAEKPTGQSSGCVMMLERKTPTKSKIFIGTPHRFESQDDAEAQILKLVLLPGPDIKKGALMKAKYLAEQIEQTNKRFLSTKLLDRACVFNIISQSIIDSLLDKAADDVSVSADNSIYDAADPRFIKTVTPFRRNSHFIGHSFEASGRVRYNRISHLDLIRDEGNDLLDSFQLEMTGFSLKISYGLISLQTRLLSLVPPTRALSIPFDPVLPYPPVLRWLHEQPSYVSFMKQKVGLNFLHIHGDGSPSIDMTDVSRLLYAHHDTTMSMRNPTKAVIYFEFDQHDSRYRSLSSMLTYLVNAMLWHFWPDSMTEVMASMDLSFLNKTKSWAVEDLYQIFIKLRYRLIWTQDLTFFISCFDQCPEHQRRWFMERLLKQQSYREDSLRIIISTSSNDGLGIGTVTPNRQVNVAGSVTPDRQVNVADCPLFEEPQDNLLLDLMPDLDELVTTRPAYGEFLTQIKNLLRECHQMPQVARLIVGWLASSHRGKTRAEIKAVIESLSPTNADNIVKVFIHHLPPLLQEKAKTAFDWIQHAMEPWSADALVEAIALYASPDKGPCLCDLNKKAQMDELVGALGGIITVENCDVKLCHPSFYQVTGLMWYQSSEEYVARVHSSMATTCLRYFQLESAEIFLNDLWLQSITGPPEEPPEPLVVYHQRSSMAEYAVRFWSEHYKRSGPLRPKELARDLFANRHYRARWEIPYWLLSNPFTRTGHHYISTLPVFAMLGLQDLVEEDLLFERDRPRIARDCWFAITEAIRSGNTQIARKILNVAEVDEEELQAALLWAAARNDLEIIQDLLAKIPNPDIFNWPDNLIHRAAAMGQDKLLSAMLTSGCDANKVGLYWEAPPTIMAAWFHQLSTLEILLKSEKEPDFSMTDLAGDSLLVFAARAGSPDLIKLVIRAMWGDAEIKDDVSTREKLVRTAILNSTHRAVALLLDSGAGCLESNGGDQPLLWIAAQAGFLECLRILLSHGADVNEDNLGWTPIYTAASKGYVDVVKLLLDHDPRPRMDITPSGEDTILVRAICTGNVELASQLIDNGAVVDMIDENDTYNKTPLARACDRGNLEMVKLLLENGADVNYTGGISDPPLFAAIYNSKNEVAKYLLNNSEPDLTWKGPEGMGALHVAFNEPDILLELLKRGAPIDGMSIWGTVLHMAANEGHSESVQILLDNDTKPDLELGISDDENRGYTALQVACQFCSFGCVKALLEAGANPRVINQDGEDLIDIALRAPPESKDCGKCLKLLFSAPYNLPKERADEEGRTRLHRIRESTSVDVVRRFTSLISELDVLDQKGYTPLAVAVSEGNLDVARYLVEIGANVNIFSPEYGSILHIAVSNGSIDLAKLLIGARADPEMVDLQYGESLMYTALGISDSGSRNHMVRYLADEAKVPISKVGGALGYPVLRAASMTIPTTESPNLLKFFIRRNARLDVTDNQGRQVVHFVSKSRYHNVFKMLLRDKETINAADNLGRMPIHFAAANSNPDYLEYLLNTGKVVDIDAKDIDQWTPLMWAARSRNYTNIHRLLAEKADIWARSLSSDSLGGWTPLKLARFSNLPMGPEDLEPHPQERSRIDGNGVEKFWDDDFHKIKAGHYKGVLCDSCLMDIIGLQWKCMECKENFDLCFKCYPTRFIFHNLDHNFESIGPLYYEDADHDSVTSHVTKAEALDVHEADLLPEEDNESGSDDLDLDSDKTEVSRSIRSLKSKKRLLLEMYHNTLTTSILLALASTVASQVQGTATVDLSKEIGKPQALGSGFIYGWPDNDTYADTSIPNDLVTAIKFNSNRGGGAQILSLGWATGGYEGYLGRFNSTLSNYLTTRKYDADFILLPHDLWGADGGQGSESPYPGDNGNWTEMELFWNQLVSDLKANDMLEGLVIDVWNEPDIDIFWARSWSQFLEYYNRATKLLRKALPDTLLSGPANAHSPSLTDEKWQAWLESVAGNETIPDRYSWHQIGTGSREPDTTIPDFTTLRERNGVPEKPIDINEYAALDEQNPANSVFYLAQLERHNLRGLRANWGSKTDLHDWMANLIYKDSDGYYPNGEWQVYKYYAAMEGERVATTASEDRKFDVFATKGEQIIKILAGTRTIKAPYDITVGGLSAAGLPEEGEVKVKTYRFDWAGPKGEVGDPVAIGEKSYLYSSNTAARK</sequence>
<dbReference type="Pfam" id="PF00569">
    <property type="entry name" value="ZZ"/>
    <property type="match status" value="1"/>
</dbReference>
<dbReference type="InterPro" id="IPR000433">
    <property type="entry name" value="Znf_ZZ"/>
</dbReference>
<feature type="compositionally biased region" description="Acidic residues" evidence="8">
    <location>
        <begin position="2125"/>
        <end position="2140"/>
    </location>
</feature>
<proteinExistence type="predicted"/>
<comment type="caution">
    <text evidence="10">The sequence shown here is derived from an EMBL/GenBank/DDBJ whole genome shotgun (WGS) entry which is preliminary data.</text>
</comment>
<keyword evidence="5 6" id="KW-0040">ANK repeat</keyword>
<feature type="repeat" description="ANK" evidence="6">
    <location>
        <begin position="1401"/>
        <end position="1433"/>
    </location>
</feature>
<dbReference type="InterPro" id="IPR002110">
    <property type="entry name" value="Ankyrin_rpt"/>
</dbReference>
<dbReference type="Gene3D" id="1.25.40.20">
    <property type="entry name" value="Ankyrin repeat-containing domain"/>
    <property type="match status" value="3"/>
</dbReference>
<dbReference type="PROSITE" id="PS50135">
    <property type="entry name" value="ZF_ZZ_2"/>
    <property type="match status" value="1"/>
</dbReference>
<dbReference type="PRINTS" id="PR01415">
    <property type="entry name" value="ANKYRIN"/>
</dbReference>
<dbReference type="Pfam" id="PF00023">
    <property type="entry name" value="Ank"/>
    <property type="match status" value="1"/>
</dbReference>
<dbReference type="Gene3D" id="3.30.60.90">
    <property type="match status" value="1"/>
</dbReference>
<evidence type="ECO:0000313" key="11">
    <source>
        <dbReference type="Proteomes" id="UP000265631"/>
    </source>
</evidence>
<dbReference type="GO" id="GO:0008270">
    <property type="term" value="F:zinc ion binding"/>
    <property type="evidence" value="ECO:0007669"/>
    <property type="project" value="UniProtKB-KW"/>
</dbReference>
<keyword evidence="11" id="KW-1185">Reference proteome</keyword>
<evidence type="ECO:0000256" key="6">
    <source>
        <dbReference type="PROSITE-ProRule" id="PRU00023"/>
    </source>
</evidence>
<evidence type="ECO:0000256" key="5">
    <source>
        <dbReference type="ARBA" id="ARBA00023043"/>
    </source>
</evidence>
<dbReference type="SMART" id="SM00248">
    <property type="entry name" value="ANK"/>
    <property type="match status" value="18"/>
</dbReference>
<feature type="domain" description="ZZ-type" evidence="9">
    <location>
        <begin position="2046"/>
        <end position="2100"/>
    </location>
</feature>
<feature type="repeat" description="ANK" evidence="6">
    <location>
        <begin position="1922"/>
        <end position="1954"/>
    </location>
</feature>
<dbReference type="CDD" id="cd02249">
    <property type="entry name" value="ZZ"/>
    <property type="match status" value="1"/>
</dbReference>
<feature type="repeat" description="ANK" evidence="6">
    <location>
        <begin position="1779"/>
        <end position="1811"/>
    </location>
</feature>
<evidence type="ECO:0000256" key="3">
    <source>
        <dbReference type="ARBA" id="ARBA00022771"/>
    </source>
</evidence>
<evidence type="ECO:0000313" key="10">
    <source>
        <dbReference type="EMBL" id="RFN48201.1"/>
    </source>
</evidence>
<gene>
    <name evidence="10" type="ORF">FIE12Z_7559</name>
</gene>
<protein>
    <submittedName>
        <fullName evidence="10">Putative ankyrin repeat protein</fullName>
    </submittedName>
</protein>